<feature type="transmembrane region" description="Helical" evidence="7">
    <location>
        <begin position="464"/>
        <end position="486"/>
    </location>
</feature>
<evidence type="ECO:0000256" key="6">
    <source>
        <dbReference type="SAM" id="MobiDB-lite"/>
    </source>
</evidence>
<gene>
    <name evidence="8" type="ORF">N1032_06815</name>
</gene>
<dbReference type="RefSeq" id="WP_259538268.1">
    <property type="nucleotide sequence ID" value="NZ_JANLCJ010000002.1"/>
</dbReference>
<evidence type="ECO:0000256" key="4">
    <source>
        <dbReference type="ARBA" id="ARBA00022989"/>
    </source>
</evidence>
<dbReference type="EMBL" id="JANLCJ010000002">
    <property type="protein sequence ID" value="MCS5733447.1"/>
    <property type="molecule type" value="Genomic_DNA"/>
</dbReference>
<keyword evidence="3 7" id="KW-0812">Transmembrane</keyword>
<comment type="subcellular location">
    <subcellularLocation>
        <location evidence="1">Membrane</location>
        <topology evidence="1">Multi-pass membrane protein</topology>
    </subcellularLocation>
</comment>
<feature type="transmembrane region" description="Helical" evidence="7">
    <location>
        <begin position="397"/>
        <end position="420"/>
    </location>
</feature>
<protein>
    <submittedName>
        <fullName evidence="8">Amino acid permease</fullName>
    </submittedName>
</protein>
<dbReference type="Pfam" id="PF13520">
    <property type="entry name" value="AA_permease_2"/>
    <property type="match status" value="1"/>
</dbReference>
<feature type="transmembrane region" description="Helical" evidence="7">
    <location>
        <begin position="47"/>
        <end position="67"/>
    </location>
</feature>
<evidence type="ECO:0000313" key="8">
    <source>
        <dbReference type="EMBL" id="MCS5733447.1"/>
    </source>
</evidence>
<sequence length="522" mass="54146">MTDHRAATTTSGAPNGAPKPTTKSGAKNPTPPDAAAQPQLKRTLGGFQVFAISFAFISVAVGVFATYGEMLQTAGPVGIWLWVFAAIGQTLVALVVAQFAARIALSGSSYQWASRLANPKIGWFFGWLSFWYLAIAVVTMANAMASQALMPLLGLSADEEVARILTLVILVVQAALVIASTRLFGMITSAAVAVELGIIAVLVVALLVVIALTGDGDVANLTDRGVSITDPNYFAIGGGLMAGALMGLTTLVGFDSAANLAEEAKNPYRNVPRAIVGSVVAASVAGLIFLIVLTLAIRDVDAVTADPSPVAAIIRGQLGPVWERILVGGIAFAFFGAGMVVMAACSRQAFAMARDGRFPAARLMSRVNPRTRTPIAATILIVVIGIVLMLALPGDALVQLIVGGTLLPALMYGAIVVLYLAVRTKLERRPGGFNLGRFELPVTLLALVWVAVVLVVLVTPSDALVPSLVVLGLLFAGAVYFAWLMIFRRAVFETEFDGVAPVDGAAPVVGAAAIDGAAAPVD</sequence>
<feature type="transmembrane region" description="Helical" evidence="7">
    <location>
        <begin position="233"/>
        <end position="254"/>
    </location>
</feature>
<feature type="transmembrane region" description="Helical" evidence="7">
    <location>
        <begin position="325"/>
        <end position="350"/>
    </location>
</feature>
<feature type="transmembrane region" description="Helical" evidence="7">
    <location>
        <begin position="121"/>
        <end position="141"/>
    </location>
</feature>
<dbReference type="Gene3D" id="1.20.1740.10">
    <property type="entry name" value="Amino acid/polyamine transporter I"/>
    <property type="match status" value="1"/>
</dbReference>
<feature type="transmembrane region" description="Helical" evidence="7">
    <location>
        <begin position="371"/>
        <end position="391"/>
    </location>
</feature>
<evidence type="ECO:0000256" key="3">
    <source>
        <dbReference type="ARBA" id="ARBA00022692"/>
    </source>
</evidence>
<evidence type="ECO:0000256" key="1">
    <source>
        <dbReference type="ARBA" id="ARBA00004141"/>
    </source>
</evidence>
<reference evidence="8" key="1">
    <citation type="submission" date="2022-08" db="EMBL/GenBank/DDBJ databases">
        <authorList>
            <person name="Deng Y."/>
            <person name="Han X.-F."/>
            <person name="Zhang Y.-Q."/>
        </authorList>
    </citation>
    <scope>NUCLEOTIDE SEQUENCE</scope>
    <source>
        <strain evidence="8">CPCC 203386</strain>
    </source>
</reference>
<evidence type="ECO:0000256" key="2">
    <source>
        <dbReference type="ARBA" id="ARBA00022448"/>
    </source>
</evidence>
<organism evidence="8 9">
    <name type="scientific">Herbiconiux daphne</name>
    <dbReference type="NCBI Taxonomy" id="2970914"/>
    <lineage>
        <taxon>Bacteria</taxon>
        <taxon>Bacillati</taxon>
        <taxon>Actinomycetota</taxon>
        <taxon>Actinomycetes</taxon>
        <taxon>Micrococcales</taxon>
        <taxon>Microbacteriaceae</taxon>
        <taxon>Herbiconiux</taxon>
    </lineage>
</organism>
<feature type="transmembrane region" description="Helical" evidence="7">
    <location>
        <begin position="191"/>
        <end position="213"/>
    </location>
</feature>
<keyword evidence="5 7" id="KW-0472">Membrane</keyword>
<keyword evidence="9" id="KW-1185">Reference proteome</keyword>
<dbReference type="PIRSF" id="PIRSF006060">
    <property type="entry name" value="AA_transporter"/>
    <property type="match status" value="1"/>
</dbReference>
<evidence type="ECO:0000256" key="5">
    <source>
        <dbReference type="ARBA" id="ARBA00023136"/>
    </source>
</evidence>
<evidence type="ECO:0000313" key="9">
    <source>
        <dbReference type="Proteomes" id="UP001165586"/>
    </source>
</evidence>
<keyword evidence="4 7" id="KW-1133">Transmembrane helix</keyword>
<accession>A0ABT2GZT7</accession>
<evidence type="ECO:0000256" key="7">
    <source>
        <dbReference type="SAM" id="Phobius"/>
    </source>
</evidence>
<feature type="transmembrane region" description="Helical" evidence="7">
    <location>
        <begin position="275"/>
        <end position="297"/>
    </location>
</feature>
<feature type="transmembrane region" description="Helical" evidence="7">
    <location>
        <begin position="440"/>
        <end position="458"/>
    </location>
</feature>
<feature type="transmembrane region" description="Helical" evidence="7">
    <location>
        <begin position="161"/>
        <end position="179"/>
    </location>
</feature>
<dbReference type="InterPro" id="IPR002293">
    <property type="entry name" value="AA/rel_permease1"/>
</dbReference>
<comment type="caution">
    <text evidence="8">The sequence shown here is derived from an EMBL/GenBank/DDBJ whole genome shotgun (WGS) entry which is preliminary data.</text>
</comment>
<dbReference type="Proteomes" id="UP001165586">
    <property type="component" value="Unassembled WGS sequence"/>
</dbReference>
<proteinExistence type="predicted"/>
<dbReference type="PANTHER" id="PTHR45649">
    <property type="entry name" value="AMINO-ACID PERMEASE BAT1"/>
    <property type="match status" value="1"/>
</dbReference>
<feature type="transmembrane region" description="Helical" evidence="7">
    <location>
        <begin position="79"/>
        <end position="100"/>
    </location>
</feature>
<keyword evidence="2" id="KW-0813">Transport</keyword>
<dbReference type="PANTHER" id="PTHR45649:SF26">
    <property type="entry name" value="OS04G0435100 PROTEIN"/>
    <property type="match status" value="1"/>
</dbReference>
<feature type="region of interest" description="Disordered" evidence="6">
    <location>
        <begin position="1"/>
        <end position="37"/>
    </location>
</feature>
<name>A0ABT2GZT7_9MICO</name>